<dbReference type="Proteomes" id="UP000800038">
    <property type="component" value="Unassembled WGS sequence"/>
</dbReference>
<keyword evidence="3" id="KW-1185">Reference proteome</keyword>
<dbReference type="EMBL" id="ML976231">
    <property type="protein sequence ID" value="KAF1935822.1"/>
    <property type="molecule type" value="Genomic_DNA"/>
</dbReference>
<feature type="region of interest" description="Disordered" evidence="1">
    <location>
        <begin position="1"/>
        <end position="47"/>
    </location>
</feature>
<protein>
    <submittedName>
        <fullName evidence="2">Uncharacterized protein</fullName>
    </submittedName>
</protein>
<evidence type="ECO:0000256" key="1">
    <source>
        <dbReference type="SAM" id="MobiDB-lite"/>
    </source>
</evidence>
<gene>
    <name evidence="2" type="ORF">EJ02DRAFT_111919</name>
</gene>
<sequence>MPNFREIRRSGFSSKRHIHFKANSDQSTPKRTSQPPRRKPAWPQFQQSHRVPDVEALCLSHPAMSACLPPLLLDDRFLLNAPARLHAHHCTSLRYISTWGRGDVVINDQKDGRRNRSVCISEVGDGRLWLVEQGKPLSLLAAHIPEQGIW</sequence>
<evidence type="ECO:0000313" key="2">
    <source>
        <dbReference type="EMBL" id="KAF1935822.1"/>
    </source>
</evidence>
<reference evidence="2" key="1">
    <citation type="journal article" date="2020" name="Stud. Mycol.">
        <title>101 Dothideomycetes genomes: a test case for predicting lifestyles and emergence of pathogens.</title>
        <authorList>
            <person name="Haridas S."/>
            <person name="Albert R."/>
            <person name="Binder M."/>
            <person name="Bloem J."/>
            <person name="Labutti K."/>
            <person name="Salamov A."/>
            <person name="Andreopoulos B."/>
            <person name="Baker S."/>
            <person name="Barry K."/>
            <person name="Bills G."/>
            <person name="Bluhm B."/>
            <person name="Cannon C."/>
            <person name="Castanera R."/>
            <person name="Culley D."/>
            <person name="Daum C."/>
            <person name="Ezra D."/>
            <person name="Gonzalez J."/>
            <person name="Henrissat B."/>
            <person name="Kuo A."/>
            <person name="Liang C."/>
            <person name="Lipzen A."/>
            <person name="Lutzoni F."/>
            <person name="Magnuson J."/>
            <person name="Mondo S."/>
            <person name="Nolan M."/>
            <person name="Ohm R."/>
            <person name="Pangilinan J."/>
            <person name="Park H.-J."/>
            <person name="Ramirez L."/>
            <person name="Alfaro M."/>
            <person name="Sun H."/>
            <person name="Tritt A."/>
            <person name="Yoshinaga Y."/>
            <person name="Zwiers L.-H."/>
            <person name="Turgeon B."/>
            <person name="Goodwin S."/>
            <person name="Spatafora J."/>
            <person name="Crous P."/>
            <person name="Grigoriev I."/>
        </authorList>
    </citation>
    <scope>NUCLEOTIDE SEQUENCE</scope>
    <source>
        <strain evidence="2">CBS 161.51</strain>
    </source>
</reference>
<name>A0A6A5S6T7_9PLEO</name>
<dbReference type="AlphaFoldDB" id="A0A6A5S6T7"/>
<proteinExistence type="predicted"/>
<feature type="compositionally biased region" description="Polar residues" evidence="1">
    <location>
        <begin position="23"/>
        <end position="35"/>
    </location>
</feature>
<organism evidence="2 3">
    <name type="scientific">Clathrospora elynae</name>
    <dbReference type="NCBI Taxonomy" id="706981"/>
    <lineage>
        <taxon>Eukaryota</taxon>
        <taxon>Fungi</taxon>
        <taxon>Dikarya</taxon>
        <taxon>Ascomycota</taxon>
        <taxon>Pezizomycotina</taxon>
        <taxon>Dothideomycetes</taxon>
        <taxon>Pleosporomycetidae</taxon>
        <taxon>Pleosporales</taxon>
        <taxon>Diademaceae</taxon>
        <taxon>Clathrospora</taxon>
    </lineage>
</organism>
<accession>A0A6A5S6T7</accession>
<evidence type="ECO:0000313" key="3">
    <source>
        <dbReference type="Proteomes" id="UP000800038"/>
    </source>
</evidence>